<evidence type="ECO:0000313" key="5">
    <source>
        <dbReference type="EMBL" id="GAA5052141.1"/>
    </source>
</evidence>
<sequence length="220" mass="25128">MSVLAEFIIPANEFVLADTLLTVPEMYIEIQRVVTGEQHVTPYFWASGGDFTTFERAIRQDSTVQEVLTLENHDDNKRFYRVVWQSQSPSLLSALSEAKATIIEAVSEKGEIWEMKILFPSHETLSRFHDFCLEHEIDFEVEHIYHAENPQEAEYGVTVDQQEALVAAFHAGFFRVPRDNSLTELADELGISRNALSARLRRGQHNLLSHTLIHDEEAGE</sequence>
<comment type="caution">
    <text evidence="5">The sequence shown here is derived from an EMBL/GenBank/DDBJ whole genome shotgun (WGS) entry which is preliminary data.</text>
</comment>
<evidence type="ECO:0000259" key="3">
    <source>
        <dbReference type="Pfam" id="PF04967"/>
    </source>
</evidence>
<dbReference type="PANTHER" id="PTHR34236:SF1">
    <property type="entry name" value="DIMETHYL SULFOXIDE REDUCTASE TRANSCRIPTIONAL ACTIVATOR"/>
    <property type="match status" value="1"/>
</dbReference>
<organism evidence="5 6">
    <name type="scientific">Haladaptatus pallidirubidus</name>
    <dbReference type="NCBI Taxonomy" id="1008152"/>
    <lineage>
        <taxon>Archaea</taxon>
        <taxon>Methanobacteriati</taxon>
        <taxon>Methanobacteriota</taxon>
        <taxon>Stenosarchaea group</taxon>
        <taxon>Halobacteria</taxon>
        <taxon>Halobacteriales</taxon>
        <taxon>Haladaptataceae</taxon>
        <taxon>Haladaptatus</taxon>
    </lineage>
</organism>
<evidence type="ECO:0000256" key="2">
    <source>
        <dbReference type="ARBA" id="ARBA00023163"/>
    </source>
</evidence>
<dbReference type="PANTHER" id="PTHR34236">
    <property type="entry name" value="DIMETHYL SULFOXIDE REDUCTASE TRANSCRIPTIONAL ACTIVATOR"/>
    <property type="match status" value="1"/>
</dbReference>
<feature type="domain" description="HTH bat-type" evidence="3">
    <location>
        <begin position="158"/>
        <end position="208"/>
    </location>
</feature>
<keyword evidence="6" id="KW-1185">Reference proteome</keyword>
<dbReference type="Pfam" id="PF15915">
    <property type="entry name" value="BAT"/>
    <property type="match status" value="1"/>
</dbReference>
<dbReference type="AlphaFoldDB" id="A0AAV3UIS1"/>
<evidence type="ECO:0000259" key="4">
    <source>
        <dbReference type="Pfam" id="PF15915"/>
    </source>
</evidence>
<protein>
    <recommendedName>
        <fullName evidence="7">GAF and HTH_10 associated domain-containing protein</fullName>
    </recommendedName>
</protein>
<dbReference type="RefSeq" id="WP_227777416.1">
    <property type="nucleotide sequence ID" value="NZ_BAABKX010000011.1"/>
</dbReference>
<name>A0AAV3UIS1_9EURY</name>
<dbReference type="Pfam" id="PF04967">
    <property type="entry name" value="HTH_10"/>
    <property type="match status" value="1"/>
</dbReference>
<evidence type="ECO:0008006" key="7">
    <source>
        <dbReference type="Google" id="ProtNLM"/>
    </source>
</evidence>
<proteinExistence type="predicted"/>
<evidence type="ECO:0000256" key="1">
    <source>
        <dbReference type="ARBA" id="ARBA00023015"/>
    </source>
</evidence>
<dbReference type="InterPro" id="IPR031803">
    <property type="entry name" value="BAT_GAF/HTH-assoc"/>
</dbReference>
<keyword evidence="2" id="KW-0804">Transcription</keyword>
<dbReference type="EMBL" id="BAABKX010000011">
    <property type="protein sequence ID" value="GAA5052141.1"/>
    <property type="molecule type" value="Genomic_DNA"/>
</dbReference>
<dbReference type="GeneID" id="68615537"/>
<reference evidence="5 6" key="1">
    <citation type="journal article" date="2019" name="Int. J. Syst. Evol. Microbiol.">
        <title>The Global Catalogue of Microorganisms (GCM) 10K type strain sequencing project: providing services to taxonomists for standard genome sequencing and annotation.</title>
        <authorList>
            <consortium name="The Broad Institute Genomics Platform"/>
            <consortium name="The Broad Institute Genome Sequencing Center for Infectious Disease"/>
            <person name="Wu L."/>
            <person name="Ma J."/>
        </authorList>
    </citation>
    <scope>NUCLEOTIDE SEQUENCE [LARGE SCALE GENOMIC DNA]</scope>
    <source>
        <strain evidence="5 6">JCM 17504</strain>
    </source>
</reference>
<gene>
    <name evidence="5" type="ORF">GCM10025751_28060</name>
</gene>
<dbReference type="Proteomes" id="UP001501729">
    <property type="component" value="Unassembled WGS sequence"/>
</dbReference>
<keyword evidence="1" id="KW-0805">Transcription regulation</keyword>
<accession>A0AAV3UIS1</accession>
<evidence type="ECO:0000313" key="6">
    <source>
        <dbReference type="Proteomes" id="UP001501729"/>
    </source>
</evidence>
<dbReference type="InterPro" id="IPR007050">
    <property type="entry name" value="HTH_bacterioopsin"/>
</dbReference>
<feature type="domain" description="Bacterioopsin transcriptional activator GAF and HTH associated" evidence="4">
    <location>
        <begin position="11"/>
        <end position="152"/>
    </location>
</feature>